<dbReference type="InterPro" id="IPR028021">
    <property type="entry name" value="Katanin_C-terminal"/>
</dbReference>
<organism evidence="5 6">
    <name type="scientific">Ranatra chinensis</name>
    <dbReference type="NCBI Taxonomy" id="642074"/>
    <lineage>
        <taxon>Eukaryota</taxon>
        <taxon>Metazoa</taxon>
        <taxon>Ecdysozoa</taxon>
        <taxon>Arthropoda</taxon>
        <taxon>Hexapoda</taxon>
        <taxon>Insecta</taxon>
        <taxon>Pterygota</taxon>
        <taxon>Neoptera</taxon>
        <taxon>Paraneoptera</taxon>
        <taxon>Hemiptera</taxon>
        <taxon>Heteroptera</taxon>
        <taxon>Panheteroptera</taxon>
        <taxon>Nepomorpha</taxon>
        <taxon>Nepidae</taxon>
        <taxon>Ranatrinae</taxon>
        <taxon>Ranatra</taxon>
    </lineage>
</organism>
<dbReference type="AlphaFoldDB" id="A0ABD0Y9V7"/>
<gene>
    <name evidence="5" type="ORF">AAG570_001911</name>
</gene>
<reference evidence="5 6" key="1">
    <citation type="submission" date="2024-07" db="EMBL/GenBank/DDBJ databases">
        <title>Chromosome-level genome assembly of the water stick insect Ranatra chinensis (Heteroptera: Nepidae).</title>
        <authorList>
            <person name="Liu X."/>
        </authorList>
    </citation>
    <scope>NUCLEOTIDE SEQUENCE [LARGE SCALE GENOMIC DNA]</scope>
    <source>
        <strain evidence="5">Cailab_2021Rc</strain>
        <tissue evidence="5">Muscle</tissue>
    </source>
</reference>
<dbReference type="EMBL" id="JBFDAA010000011">
    <property type="protein sequence ID" value="KAL1124141.1"/>
    <property type="molecule type" value="Genomic_DNA"/>
</dbReference>
<keyword evidence="3" id="KW-0206">Cytoskeleton</keyword>
<accession>A0ABD0Y9V7</accession>
<evidence type="ECO:0000313" key="5">
    <source>
        <dbReference type="EMBL" id="KAL1124141.1"/>
    </source>
</evidence>
<comment type="subcellular location">
    <subcellularLocation>
        <location evidence="1">Cytoplasm</location>
        <location evidence="1">Cytoskeleton</location>
    </subcellularLocation>
</comment>
<evidence type="ECO:0000256" key="3">
    <source>
        <dbReference type="ARBA" id="ARBA00023212"/>
    </source>
</evidence>
<evidence type="ECO:0000256" key="2">
    <source>
        <dbReference type="ARBA" id="ARBA00022490"/>
    </source>
</evidence>
<feature type="domain" description="Katanin p80 subunit C-terminal" evidence="4">
    <location>
        <begin position="53"/>
        <end position="132"/>
    </location>
</feature>
<evidence type="ECO:0000259" key="4">
    <source>
        <dbReference type="Pfam" id="PF13925"/>
    </source>
</evidence>
<dbReference type="GO" id="GO:0005856">
    <property type="term" value="C:cytoskeleton"/>
    <property type="evidence" value="ECO:0007669"/>
    <property type="project" value="UniProtKB-SubCell"/>
</dbReference>
<dbReference type="Proteomes" id="UP001558652">
    <property type="component" value="Unassembled WGS sequence"/>
</dbReference>
<evidence type="ECO:0000313" key="6">
    <source>
        <dbReference type="Proteomes" id="UP001558652"/>
    </source>
</evidence>
<name>A0ABD0Y9V7_9HEMI</name>
<comment type="caution">
    <text evidence="5">The sequence shown here is derived from an EMBL/GenBank/DDBJ whole genome shotgun (WGS) entry which is preliminary data.</text>
</comment>
<keyword evidence="2" id="KW-0963">Cytoplasm</keyword>
<evidence type="ECO:0000256" key="1">
    <source>
        <dbReference type="ARBA" id="ARBA00004245"/>
    </source>
</evidence>
<dbReference type="Pfam" id="PF13925">
    <property type="entry name" value="Katanin_con80"/>
    <property type="match status" value="1"/>
</dbReference>
<proteinExistence type="predicted"/>
<sequence length="141" mass="15946">MHMEDVHATIPSFRGVILHPFFFFSTRGVAGNSSWESDCAQYSVPLKQNPLYIDSHMKAGCDALRVILRNFSLLIRTNVMSGSLGHGVDICREERYNKCMKCYSSLMEVRSALLRRQTLQGPIGHAFRELLVSLQAIDQPD</sequence>
<keyword evidence="6" id="KW-1185">Reference proteome</keyword>
<protein>
    <recommendedName>
        <fullName evidence="4">Katanin p80 subunit C-terminal domain-containing protein</fullName>
    </recommendedName>
</protein>